<accession>A0ABS1GJY8</accession>
<evidence type="ECO:0000313" key="3">
    <source>
        <dbReference type="Proteomes" id="UP000772812"/>
    </source>
</evidence>
<evidence type="ECO:0000313" key="2">
    <source>
        <dbReference type="EMBL" id="MBK3333226.1"/>
    </source>
</evidence>
<evidence type="ECO:0000259" key="1">
    <source>
        <dbReference type="Pfam" id="PF11141"/>
    </source>
</evidence>
<protein>
    <submittedName>
        <fullName evidence="2">DUF2914 domain-containing protein</fullName>
    </submittedName>
</protein>
<keyword evidence="3" id="KW-1185">Reference proteome</keyword>
<dbReference type="EMBL" id="JAACYA010000002">
    <property type="protein sequence ID" value="MBK3333226.1"/>
    <property type="molecule type" value="Genomic_DNA"/>
</dbReference>
<name>A0ABS1GJY8_9AQUI</name>
<dbReference type="RefSeq" id="WP_200674716.1">
    <property type="nucleotide sequence ID" value="NZ_JAACYA010000002.1"/>
</dbReference>
<gene>
    <name evidence="2" type="ORF">GWK41_09105</name>
</gene>
<organism evidence="2 3">
    <name type="scientific">Persephonella atlantica</name>
    <dbReference type="NCBI Taxonomy" id="2699429"/>
    <lineage>
        <taxon>Bacteria</taxon>
        <taxon>Pseudomonadati</taxon>
        <taxon>Aquificota</taxon>
        <taxon>Aquificia</taxon>
        <taxon>Aquificales</taxon>
        <taxon>Hydrogenothermaceae</taxon>
        <taxon>Persephonella</taxon>
    </lineage>
</organism>
<feature type="domain" description="DUF2914" evidence="1">
    <location>
        <begin position="63"/>
        <end position="123"/>
    </location>
</feature>
<dbReference type="InterPro" id="IPR022606">
    <property type="entry name" value="DUF2914"/>
</dbReference>
<sequence length="128" mass="15160">MRRILPVILLLFYISYGQEVKVLDMQFAVAIQSREPVGISDRFPPDIGKVYCWTKIQTEKVPTKIYHVWMYNGEEMARVELDITYHTFRTWSSKNILPQWKGKWTVIVEDENGNKIAEKSFEITDSWQ</sequence>
<dbReference type="Proteomes" id="UP000772812">
    <property type="component" value="Unassembled WGS sequence"/>
</dbReference>
<reference evidence="2 3" key="1">
    <citation type="journal article" date="2021" name="Syst. Appl. Microbiol.">
        <title>Persephonella atlantica sp. nov.: How to adapt to physico-chemical gradients in high temperature hydrothermal habitats.</title>
        <authorList>
            <person name="Francois D.X."/>
            <person name="Godfroy A."/>
            <person name="Mathien C."/>
            <person name="Aube J."/>
            <person name="Cathalot C."/>
            <person name="Lesongeur F."/>
            <person name="L'Haridon S."/>
            <person name="Philippon X."/>
            <person name="Roussel E.G."/>
        </authorList>
    </citation>
    <scope>NUCLEOTIDE SEQUENCE [LARGE SCALE GENOMIC DNA]</scope>
    <source>
        <strain evidence="2 3">MO1340</strain>
    </source>
</reference>
<comment type="caution">
    <text evidence="2">The sequence shown here is derived from an EMBL/GenBank/DDBJ whole genome shotgun (WGS) entry which is preliminary data.</text>
</comment>
<proteinExistence type="predicted"/>
<dbReference type="Pfam" id="PF11141">
    <property type="entry name" value="DUF2914"/>
    <property type="match status" value="1"/>
</dbReference>